<evidence type="ECO:0000256" key="15">
    <source>
        <dbReference type="ARBA" id="ARBA00037219"/>
    </source>
</evidence>
<keyword evidence="9 20" id="KW-0418">Kinase</keyword>
<dbReference type="CDD" id="cd00075">
    <property type="entry name" value="HATPase"/>
    <property type="match status" value="1"/>
</dbReference>
<dbReference type="InterPro" id="IPR050398">
    <property type="entry name" value="HssS/ArlS-like"/>
</dbReference>
<evidence type="ECO:0000256" key="7">
    <source>
        <dbReference type="ARBA" id="ARBA00022692"/>
    </source>
</evidence>
<evidence type="ECO:0000256" key="2">
    <source>
        <dbReference type="ARBA" id="ARBA00004651"/>
    </source>
</evidence>
<keyword evidence="11 17" id="KW-1133">Transmembrane helix</keyword>
<feature type="transmembrane region" description="Helical" evidence="17">
    <location>
        <begin position="47"/>
        <end position="70"/>
    </location>
</feature>
<dbReference type="Pfam" id="PF00672">
    <property type="entry name" value="HAMP"/>
    <property type="match status" value="1"/>
</dbReference>
<dbReference type="InterPro" id="IPR003660">
    <property type="entry name" value="HAMP_dom"/>
</dbReference>
<dbReference type="SUPFAM" id="SSF90123">
    <property type="entry name" value="ABC transporter transmembrane region"/>
    <property type="match status" value="1"/>
</dbReference>
<dbReference type="PRINTS" id="PR00344">
    <property type="entry name" value="BCTRLSENSOR"/>
</dbReference>
<dbReference type="EMBL" id="JAMDLZ010000019">
    <property type="protein sequence ID" value="MCY9547888.1"/>
    <property type="molecule type" value="Genomic_DNA"/>
</dbReference>
<dbReference type="Pfam" id="PF00512">
    <property type="entry name" value="HisKA"/>
    <property type="match status" value="1"/>
</dbReference>
<dbReference type="InterPro" id="IPR005467">
    <property type="entry name" value="His_kinase_dom"/>
</dbReference>
<evidence type="ECO:0000313" key="21">
    <source>
        <dbReference type="Proteomes" id="UP001527052"/>
    </source>
</evidence>
<accession>A0ABT4EQC7</accession>
<dbReference type="InterPro" id="IPR036097">
    <property type="entry name" value="HisK_dim/P_sf"/>
</dbReference>
<dbReference type="PANTHER" id="PTHR45528:SF11">
    <property type="entry name" value="HISTIDINE KINASE"/>
    <property type="match status" value="1"/>
</dbReference>
<dbReference type="SUPFAM" id="SSF55874">
    <property type="entry name" value="ATPase domain of HSP90 chaperone/DNA topoisomerase II/histidine kinase"/>
    <property type="match status" value="1"/>
</dbReference>
<dbReference type="GO" id="GO:0016301">
    <property type="term" value="F:kinase activity"/>
    <property type="evidence" value="ECO:0007669"/>
    <property type="project" value="UniProtKB-KW"/>
</dbReference>
<dbReference type="CDD" id="cd06225">
    <property type="entry name" value="HAMP"/>
    <property type="match status" value="1"/>
</dbReference>
<dbReference type="Gene3D" id="3.30.565.10">
    <property type="entry name" value="Histidine kinase-like ATPase, C-terminal domain"/>
    <property type="match status" value="1"/>
</dbReference>
<organism evidence="20 21">
    <name type="scientific">Lysinibacillus xylanilyticus</name>
    <dbReference type="NCBI Taxonomy" id="582475"/>
    <lineage>
        <taxon>Bacteria</taxon>
        <taxon>Bacillati</taxon>
        <taxon>Bacillota</taxon>
        <taxon>Bacilli</taxon>
        <taxon>Bacillales</taxon>
        <taxon>Bacillaceae</taxon>
        <taxon>Lysinibacillus</taxon>
    </lineage>
</organism>
<evidence type="ECO:0000256" key="17">
    <source>
        <dbReference type="SAM" id="Phobius"/>
    </source>
</evidence>
<dbReference type="Pfam" id="PF02518">
    <property type="entry name" value="HATPase_c"/>
    <property type="match status" value="1"/>
</dbReference>
<evidence type="ECO:0000256" key="8">
    <source>
        <dbReference type="ARBA" id="ARBA00022741"/>
    </source>
</evidence>
<evidence type="ECO:0000256" key="3">
    <source>
        <dbReference type="ARBA" id="ARBA00012438"/>
    </source>
</evidence>
<dbReference type="InterPro" id="IPR003594">
    <property type="entry name" value="HATPase_dom"/>
</dbReference>
<comment type="caution">
    <text evidence="20">The sequence shown here is derived from an EMBL/GenBank/DDBJ whole genome shotgun (WGS) entry which is preliminary data.</text>
</comment>
<evidence type="ECO:0000256" key="9">
    <source>
        <dbReference type="ARBA" id="ARBA00022777"/>
    </source>
</evidence>
<evidence type="ECO:0000256" key="14">
    <source>
        <dbReference type="ARBA" id="ARBA00023136"/>
    </source>
</evidence>
<keyword evidence="21" id="KW-1185">Reference proteome</keyword>
<evidence type="ECO:0000256" key="6">
    <source>
        <dbReference type="ARBA" id="ARBA00022679"/>
    </source>
</evidence>
<dbReference type="InterPro" id="IPR036640">
    <property type="entry name" value="ABC1_TM_sf"/>
</dbReference>
<keyword evidence="10" id="KW-0067">ATP-binding</keyword>
<keyword evidence="14 17" id="KW-0472">Membrane</keyword>
<keyword evidence="8" id="KW-0547">Nucleotide-binding</keyword>
<evidence type="ECO:0000256" key="10">
    <source>
        <dbReference type="ARBA" id="ARBA00022840"/>
    </source>
</evidence>
<feature type="domain" description="Histidine kinase" evidence="18">
    <location>
        <begin position="135"/>
        <end position="350"/>
    </location>
</feature>
<evidence type="ECO:0000256" key="1">
    <source>
        <dbReference type="ARBA" id="ARBA00000085"/>
    </source>
</evidence>
<dbReference type="InterPro" id="IPR036890">
    <property type="entry name" value="HATPase_C_sf"/>
</dbReference>
<dbReference type="SMART" id="SM00388">
    <property type="entry name" value="HisKA"/>
    <property type="match status" value="1"/>
</dbReference>
<dbReference type="SUPFAM" id="SSF47384">
    <property type="entry name" value="Homodimeric domain of signal transducing histidine kinase"/>
    <property type="match status" value="1"/>
</dbReference>
<keyword evidence="13" id="KW-0843">Virulence</keyword>
<evidence type="ECO:0000313" key="20">
    <source>
        <dbReference type="EMBL" id="MCY9547888.1"/>
    </source>
</evidence>
<evidence type="ECO:0000256" key="16">
    <source>
        <dbReference type="ARBA" id="ARBA00040841"/>
    </source>
</evidence>
<dbReference type="PANTHER" id="PTHR45528">
    <property type="entry name" value="SENSOR HISTIDINE KINASE CPXA"/>
    <property type="match status" value="1"/>
</dbReference>
<protein>
    <recommendedName>
        <fullName evidence="16">Heme sensor protein HssS</fullName>
        <ecNumber evidence="3">2.7.13.3</ecNumber>
    </recommendedName>
</protein>
<feature type="transmembrane region" description="Helical" evidence="17">
    <location>
        <begin position="7"/>
        <end position="27"/>
    </location>
</feature>
<comment type="subcellular location">
    <subcellularLocation>
        <location evidence="2">Cell membrane</location>
        <topology evidence="2">Multi-pass membrane protein</topology>
    </subcellularLocation>
</comment>
<reference evidence="20 21" key="1">
    <citation type="submission" date="2022-05" db="EMBL/GenBank/DDBJ databases">
        <title>Genome Sequencing of Bee-Associated Microbes.</title>
        <authorList>
            <person name="Dunlap C."/>
        </authorList>
    </citation>
    <scope>NUCLEOTIDE SEQUENCE [LARGE SCALE GENOMIC DNA]</scope>
    <source>
        <strain evidence="20 21">NRRL BD-083</strain>
    </source>
</reference>
<keyword evidence="6" id="KW-0808">Transferase</keyword>
<dbReference type="EC" id="2.7.13.3" evidence="3"/>
<evidence type="ECO:0000256" key="4">
    <source>
        <dbReference type="ARBA" id="ARBA00022475"/>
    </source>
</evidence>
<dbReference type="SMART" id="SM00304">
    <property type="entry name" value="HAMP"/>
    <property type="match status" value="1"/>
</dbReference>
<dbReference type="Proteomes" id="UP001527052">
    <property type="component" value="Unassembled WGS sequence"/>
</dbReference>
<sequence>MRRLKNILKLFLTIMLLLIISIIFAFISYHITSWLYDWLGKHPEGFWLQLWTVVGVFVLFACSVIITFLIGSKRQRNYWNTIVDALSRIAKGDFSVKLDLKTDDEDQFGQLIHGINNMAVELGEMERMRQEFISNVSHEIQSPLTSINGFAKALKNIDLPEDKRQHYLAIIEMESNRLSKISDNLLKLTSLESQHHPFEPRHYRLDKQLRNVVLTLEPNWLAKNIDMDLQLENISIIADEDLMNQVWMNLLSNSIKFTPAAGTISISMTKQIDTITIAIRDNGIGVTPEQQKHVFERFYKADLSRTAENGGSGLGLSIVKKIIDMHYGTITVESIPGEFTTFFVTLPLEIDQTRANA</sequence>
<evidence type="ECO:0000256" key="12">
    <source>
        <dbReference type="ARBA" id="ARBA00023012"/>
    </source>
</evidence>
<name>A0ABT4EQC7_9BACI</name>
<keyword evidence="7 17" id="KW-0812">Transmembrane</keyword>
<evidence type="ECO:0000259" key="18">
    <source>
        <dbReference type="PROSITE" id="PS50109"/>
    </source>
</evidence>
<proteinExistence type="predicted"/>
<keyword evidence="4" id="KW-1003">Cell membrane</keyword>
<dbReference type="PROSITE" id="PS50885">
    <property type="entry name" value="HAMP"/>
    <property type="match status" value="1"/>
</dbReference>
<dbReference type="Gene3D" id="6.10.340.10">
    <property type="match status" value="1"/>
</dbReference>
<evidence type="ECO:0000259" key="19">
    <source>
        <dbReference type="PROSITE" id="PS50885"/>
    </source>
</evidence>
<feature type="domain" description="HAMP" evidence="19">
    <location>
        <begin position="73"/>
        <end position="127"/>
    </location>
</feature>
<gene>
    <name evidence="20" type="ORF">M5W82_13065</name>
</gene>
<evidence type="ECO:0000256" key="11">
    <source>
        <dbReference type="ARBA" id="ARBA00022989"/>
    </source>
</evidence>
<comment type="function">
    <text evidence="15">Member of the two-component regulatory system HssS/HssR involved in intracellular heme homeostasis and tempering of staphylococcal virulence. HssS functions as a heme sensor histidine kinase which is autophosphorylated at a histidine residue and transfers its phosphate group to an aspartate residue of HssR. HssR/HssS activates the expression of hrtAB, an efflux pump, in response to extracellular heme, hemin, hemoglobin or blood.</text>
</comment>
<dbReference type="PROSITE" id="PS50109">
    <property type="entry name" value="HIS_KIN"/>
    <property type="match status" value="1"/>
</dbReference>
<keyword evidence="5" id="KW-0597">Phosphoprotein</keyword>
<evidence type="ECO:0000256" key="13">
    <source>
        <dbReference type="ARBA" id="ARBA00023026"/>
    </source>
</evidence>
<dbReference type="InterPro" id="IPR004358">
    <property type="entry name" value="Sig_transdc_His_kin-like_C"/>
</dbReference>
<dbReference type="InterPro" id="IPR003661">
    <property type="entry name" value="HisK_dim/P_dom"/>
</dbReference>
<comment type="catalytic activity">
    <reaction evidence="1">
        <text>ATP + protein L-histidine = ADP + protein N-phospho-L-histidine.</text>
        <dbReference type="EC" id="2.7.13.3"/>
    </reaction>
</comment>
<dbReference type="RefSeq" id="WP_268637792.1">
    <property type="nucleotide sequence ID" value="NZ_JAMDLZ010000019.1"/>
</dbReference>
<dbReference type="Gene3D" id="1.10.287.130">
    <property type="match status" value="1"/>
</dbReference>
<keyword evidence="12" id="KW-0902">Two-component regulatory system</keyword>
<evidence type="ECO:0000256" key="5">
    <source>
        <dbReference type="ARBA" id="ARBA00022553"/>
    </source>
</evidence>
<dbReference type="CDD" id="cd00082">
    <property type="entry name" value="HisKA"/>
    <property type="match status" value="1"/>
</dbReference>
<dbReference type="SMART" id="SM00387">
    <property type="entry name" value="HATPase_c"/>
    <property type="match status" value="1"/>
</dbReference>